<feature type="domain" description="Glycosyltransferase 2-like" evidence="4">
    <location>
        <begin position="225"/>
        <end position="349"/>
    </location>
</feature>
<dbReference type="KEGG" id="azo:azo1719"/>
<comment type="similarity">
    <text evidence="1">Belongs to the glycosyltransferase 2 family.</text>
</comment>
<evidence type="ECO:0000256" key="1">
    <source>
        <dbReference type="ARBA" id="ARBA00006739"/>
    </source>
</evidence>
<protein>
    <recommendedName>
        <fullName evidence="4">Glycosyltransferase 2-like domain-containing protein</fullName>
    </recommendedName>
</protein>
<keyword evidence="3" id="KW-0808">Transferase</keyword>
<evidence type="ECO:0000259" key="4">
    <source>
        <dbReference type="Pfam" id="PF00535"/>
    </source>
</evidence>
<dbReference type="Pfam" id="PF00535">
    <property type="entry name" value="Glycos_transf_2"/>
    <property type="match status" value="1"/>
</dbReference>
<evidence type="ECO:0000313" key="6">
    <source>
        <dbReference type="Proteomes" id="UP000002588"/>
    </source>
</evidence>
<evidence type="ECO:0000256" key="3">
    <source>
        <dbReference type="ARBA" id="ARBA00022679"/>
    </source>
</evidence>
<dbReference type="InterPro" id="IPR001173">
    <property type="entry name" value="Glyco_trans_2-like"/>
</dbReference>
<proteinExistence type="inferred from homology"/>
<dbReference type="PANTHER" id="PTHR43179:SF12">
    <property type="entry name" value="GALACTOFURANOSYLTRANSFERASE GLFT2"/>
    <property type="match status" value="1"/>
</dbReference>
<sequence>MPVTADSARLEPETVRPAFDFDAQALIAFHDAYLQRGAPAEGTPRADTDIWRWIEENHRCNTALWGEEDRARRTDVPESEIVRCKRAIDRYNQRRNDAVEMLDQRLLAALDTTVPAPDARLSSETAGAMTDRLSILALKIHHMRLQTERDDADEAHLRRCCDKLSVLIEQRADLAGCLDRLLWEARCGAAVFKSYRQFKMYNDPTLNPELYRQRADSGREAQVDVLIPTCDRPGALAVTLTALFAQTRAPLRIVISDQGKRHKALGAEEVQAVLRLLGSRGHAVEVHRHLPRRGLAEQRDFLLRQARAPYVLFLDDDVVIEPDLVDRLLRTLREQGCGFVGSAVIGMSHAADDRPEQQAIEFWEGQVVPEAVQPDSPEWARHRLHSAANLYHVQTRLGLTRERQRLYKVAWVGGCVMFDTAKLRDAGGFGFWRRLPAEHCGEDVYAQLRVMARYGGCGIIPSGAFHQELPTTVARREVDAPRVLNLAEG</sequence>
<gene>
    <name evidence="5" type="ordered locus">azo1719</name>
</gene>
<dbReference type="eggNOG" id="COG0463">
    <property type="taxonomic scope" value="Bacteria"/>
</dbReference>
<dbReference type="EMBL" id="AM406670">
    <property type="protein sequence ID" value="CAL94336.1"/>
    <property type="molecule type" value="Genomic_DNA"/>
</dbReference>
<dbReference type="CDD" id="cd00761">
    <property type="entry name" value="Glyco_tranf_GTA_type"/>
    <property type="match status" value="1"/>
</dbReference>
<dbReference type="PANTHER" id="PTHR43179">
    <property type="entry name" value="RHAMNOSYLTRANSFERASE WBBL"/>
    <property type="match status" value="1"/>
</dbReference>
<dbReference type="SUPFAM" id="SSF53448">
    <property type="entry name" value="Nucleotide-diphospho-sugar transferases"/>
    <property type="match status" value="1"/>
</dbReference>
<accession>A1K681</accession>
<dbReference type="HOGENOM" id="CLU_460555_0_0_4"/>
<dbReference type="AlphaFoldDB" id="A1K681"/>
<keyword evidence="6" id="KW-1185">Reference proteome</keyword>
<dbReference type="InterPro" id="IPR025350">
    <property type="entry name" value="DUF4254"/>
</dbReference>
<evidence type="ECO:0000256" key="2">
    <source>
        <dbReference type="ARBA" id="ARBA00022676"/>
    </source>
</evidence>
<dbReference type="Gene3D" id="3.90.550.10">
    <property type="entry name" value="Spore Coat Polysaccharide Biosynthesis Protein SpsA, Chain A"/>
    <property type="match status" value="1"/>
</dbReference>
<name>A1K681_AZOSB</name>
<dbReference type="CAZy" id="GT2">
    <property type="family name" value="Glycosyltransferase Family 2"/>
</dbReference>
<dbReference type="Pfam" id="PF14063">
    <property type="entry name" value="DUF4254"/>
    <property type="match status" value="1"/>
</dbReference>
<dbReference type="GO" id="GO:0016757">
    <property type="term" value="F:glycosyltransferase activity"/>
    <property type="evidence" value="ECO:0007669"/>
    <property type="project" value="UniProtKB-KW"/>
</dbReference>
<evidence type="ECO:0000313" key="5">
    <source>
        <dbReference type="EMBL" id="CAL94336.1"/>
    </source>
</evidence>
<reference evidence="5 6" key="1">
    <citation type="journal article" date="2006" name="Nat. Biotechnol.">
        <title>Complete genome of the mutualistic, N2-fixing grass endophyte Azoarcus sp. strain BH72.</title>
        <authorList>
            <person name="Krause A."/>
            <person name="Ramakumar A."/>
            <person name="Bartels D."/>
            <person name="Battistoni F."/>
            <person name="Bekel T."/>
            <person name="Boch J."/>
            <person name="Boehm M."/>
            <person name="Friedrich F."/>
            <person name="Hurek T."/>
            <person name="Krause L."/>
            <person name="Linke B."/>
            <person name="McHardy A.C."/>
            <person name="Sarkar A."/>
            <person name="Schneiker S."/>
            <person name="Syed A.A."/>
            <person name="Thauer R."/>
            <person name="Vorhoelter F.-J."/>
            <person name="Weidner S."/>
            <person name="Puehler A."/>
            <person name="Reinhold-Hurek B."/>
            <person name="Kaiser O."/>
            <person name="Goesmann A."/>
        </authorList>
    </citation>
    <scope>NUCLEOTIDE SEQUENCE [LARGE SCALE GENOMIC DNA]</scope>
    <source>
        <strain evidence="5 6">BH72</strain>
    </source>
</reference>
<dbReference type="InterPro" id="IPR029044">
    <property type="entry name" value="Nucleotide-diphossugar_trans"/>
</dbReference>
<dbReference type="STRING" id="62928.azo1719"/>
<organism evidence="5 6">
    <name type="scientific">Azoarcus sp. (strain BH72)</name>
    <dbReference type="NCBI Taxonomy" id="418699"/>
    <lineage>
        <taxon>Bacteria</taxon>
        <taxon>Pseudomonadati</taxon>
        <taxon>Pseudomonadota</taxon>
        <taxon>Betaproteobacteria</taxon>
        <taxon>Rhodocyclales</taxon>
        <taxon>Zoogloeaceae</taxon>
        <taxon>Azoarcus</taxon>
    </lineage>
</organism>
<dbReference type="Proteomes" id="UP000002588">
    <property type="component" value="Chromosome"/>
</dbReference>
<keyword evidence="2" id="KW-0328">Glycosyltransferase</keyword>